<protein>
    <submittedName>
        <fullName evidence="2">Uncharacterized protein</fullName>
    </submittedName>
</protein>
<organism evidence="2 3">
    <name type="scientific">Sclerotinia sclerotiorum (strain ATCC 18683 / 1980 / Ss-1)</name>
    <name type="common">White mold</name>
    <name type="synonym">Whetzelinia sclerotiorum</name>
    <dbReference type="NCBI Taxonomy" id="665079"/>
    <lineage>
        <taxon>Eukaryota</taxon>
        <taxon>Fungi</taxon>
        <taxon>Dikarya</taxon>
        <taxon>Ascomycota</taxon>
        <taxon>Pezizomycotina</taxon>
        <taxon>Leotiomycetes</taxon>
        <taxon>Helotiales</taxon>
        <taxon>Sclerotiniaceae</taxon>
        <taxon>Sclerotinia</taxon>
    </lineage>
</organism>
<proteinExistence type="predicted"/>
<sequence length="53" mass="5647">MEGRQRESAGKKSNGQSSSTDQLLGESWTVNGYASSDSQIYNPITPPQSSKGV</sequence>
<reference evidence="3" key="1">
    <citation type="journal article" date="2017" name="Genome Biol. Evol.">
        <title>The complete genome sequence of the phytopathogenic fungus Sclerotinia sclerotiorum reveals insights into the genome architecture of broad host range pathogens.</title>
        <authorList>
            <person name="Derbyshire M."/>
            <person name="Denton-Giles M."/>
            <person name="Hegedus D."/>
            <person name="Seifbarghy S."/>
            <person name="Rollins J."/>
            <person name="van Kan J."/>
            <person name="Seidl M.F."/>
            <person name="Faino L."/>
            <person name="Mbengue M."/>
            <person name="Navaud O."/>
            <person name="Raffaele S."/>
            <person name="Hammond-Kosack K."/>
            <person name="Heard S."/>
            <person name="Oliver R."/>
        </authorList>
    </citation>
    <scope>NUCLEOTIDE SEQUENCE [LARGE SCALE GENOMIC DNA]</scope>
    <source>
        <strain evidence="3">ATCC 18683 / 1980 / Ss-1</strain>
    </source>
</reference>
<gene>
    <name evidence="2" type="ORF">sscle_06g049710</name>
</gene>
<accession>A0A1D9Q5J8</accession>
<name>A0A1D9Q5J8_SCLS1</name>
<dbReference type="RefSeq" id="XP_001591922.1">
    <property type="nucleotide sequence ID" value="XM_001591872.1"/>
</dbReference>
<feature type="compositionally biased region" description="Polar residues" evidence="1">
    <location>
        <begin position="11"/>
        <end position="53"/>
    </location>
</feature>
<dbReference type="AlphaFoldDB" id="A0A1D9Q5J8"/>
<dbReference type="Proteomes" id="UP000177798">
    <property type="component" value="Chromosome 6"/>
</dbReference>
<dbReference type="EMBL" id="CP017819">
    <property type="protein sequence ID" value="APA10201.1"/>
    <property type="molecule type" value="Genomic_DNA"/>
</dbReference>
<dbReference type="VEuPathDB" id="FungiDB:sscle_06g049710"/>
<evidence type="ECO:0000313" key="2">
    <source>
        <dbReference type="EMBL" id="APA10201.1"/>
    </source>
</evidence>
<evidence type="ECO:0000313" key="3">
    <source>
        <dbReference type="Proteomes" id="UP000177798"/>
    </source>
</evidence>
<dbReference type="KEGG" id="ssl:SS1G_07368"/>
<feature type="compositionally biased region" description="Basic and acidic residues" evidence="1">
    <location>
        <begin position="1"/>
        <end position="10"/>
    </location>
</feature>
<feature type="region of interest" description="Disordered" evidence="1">
    <location>
        <begin position="1"/>
        <end position="53"/>
    </location>
</feature>
<evidence type="ECO:0000256" key="1">
    <source>
        <dbReference type="SAM" id="MobiDB-lite"/>
    </source>
</evidence>
<dbReference type="OrthoDB" id="5424149at2759"/>